<dbReference type="InterPro" id="IPR000119">
    <property type="entry name" value="Hist_DNA-bd"/>
</dbReference>
<dbReference type="GO" id="GO:0044423">
    <property type="term" value="C:virion component"/>
    <property type="evidence" value="ECO:0007669"/>
    <property type="project" value="UniProtKB-KW"/>
</dbReference>
<evidence type="ECO:0000256" key="4">
    <source>
        <dbReference type="ARBA" id="ARBA00016145"/>
    </source>
</evidence>
<sequence length="89" mass="9736">MNKADFVKKIAEASGANQTQVRAILEATRNTIVETLQSGDEVAFEDLVRFTVVDKPSREVRNPRTGEKAVKPAHKVAKAKSLGGLKKVF</sequence>
<name>A0A6B9JC20_9CAUD</name>
<evidence type="ECO:0000256" key="2">
    <source>
        <dbReference type="ARBA" id="ARBA00010529"/>
    </source>
</evidence>
<dbReference type="GO" id="GO:0006260">
    <property type="term" value="P:DNA replication"/>
    <property type="evidence" value="ECO:0007669"/>
    <property type="project" value="UniProtKB-KW"/>
</dbReference>
<keyword evidence="6" id="KW-0946">Virion</keyword>
<comment type="subunit">
    <text evidence="3">Homodimer.</text>
</comment>
<evidence type="ECO:0000256" key="11">
    <source>
        <dbReference type="RuleBase" id="RU003939"/>
    </source>
</evidence>
<keyword evidence="12" id="KW-0238">DNA-binding</keyword>
<comment type="function">
    <text evidence="10">DNA-binding protein that plays a critical role in nucleoid compaction, genome replication and DNA replication and transcription. Binds to both ssDNA and dsDNA with a binding site covering about 15 nucleotides. Displays DNA-supercoiling activity only when associated with the viral DNA topoisomerase 2.</text>
</comment>
<reference evidence="12 13" key="1">
    <citation type="submission" date="2019-11" db="EMBL/GenBank/DDBJ databases">
        <title>Characterization of a novel member of the family Ackermannviridae.</title>
        <authorList>
            <person name="Maina A.N."/>
            <person name="Mwaura F.B."/>
            <person name="Jumba M."/>
        </authorList>
    </citation>
    <scope>NUCLEOTIDE SEQUENCE [LARGE SCALE GENOMIC DNA]</scope>
</reference>
<comment type="subcellular location">
    <subcellularLocation>
        <location evidence="1">Virion</location>
    </subcellularLocation>
</comment>
<evidence type="ECO:0000256" key="7">
    <source>
        <dbReference type="ARBA" id="ARBA00022921"/>
    </source>
</evidence>
<dbReference type="SMART" id="SM00411">
    <property type="entry name" value="BHL"/>
    <property type="match status" value="1"/>
</dbReference>
<organism evidence="12 13">
    <name type="scientific">Vibrio phage vB_VchM_Kuja</name>
    <dbReference type="NCBI Taxonomy" id="2686437"/>
    <lineage>
        <taxon>Viruses</taxon>
        <taxon>Duplodnaviria</taxon>
        <taxon>Heunggongvirae</taxon>
        <taxon>Uroviricota</taxon>
        <taxon>Caudoviricetes</taxon>
        <taxon>Pantevenvirales</taxon>
        <taxon>Ackermannviridae</taxon>
        <taxon>Kujavirus</taxon>
        <taxon>Kujavirus kuja</taxon>
    </lineage>
</organism>
<dbReference type="SUPFAM" id="SSF47729">
    <property type="entry name" value="IHF-like DNA-binding proteins"/>
    <property type="match status" value="1"/>
</dbReference>
<evidence type="ECO:0000256" key="3">
    <source>
        <dbReference type="ARBA" id="ARBA00011738"/>
    </source>
</evidence>
<dbReference type="Pfam" id="PF00216">
    <property type="entry name" value="Bac_DNA_binding"/>
    <property type="match status" value="1"/>
</dbReference>
<evidence type="ECO:0000256" key="5">
    <source>
        <dbReference type="ARBA" id="ARBA00022705"/>
    </source>
</evidence>
<evidence type="ECO:0000313" key="12">
    <source>
        <dbReference type="EMBL" id="QGZ16142.1"/>
    </source>
</evidence>
<comment type="similarity">
    <text evidence="2 11">Belongs to the bacterial histone-like protein family.</text>
</comment>
<proteinExistence type="inferred from homology"/>
<dbReference type="Gene3D" id="4.10.520.10">
    <property type="entry name" value="IHF-like DNA-binding proteins"/>
    <property type="match status" value="1"/>
</dbReference>
<accession>A0A6B9JC20</accession>
<dbReference type="GO" id="GO:0003677">
    <property type="term" value="F:DNA binding"/>
    <property type="evidence" value="ECO:0007669"/>
    <property type="project" value="UniProtKB-KW"/>
</dbReference>
<evidence type="ECO:0000313" key="13">
    <source>
        <dbReference type="Proteomes" id="UP000433471"/>
    </source>
</evidence>
<dbReference type="Proteomes" id="UP000433471">
    <property type="component" value="Segment"/>
</dbReference>
<dbReference type="PANTHER" id="PTHR33175:SF13">
    <property type="entry name" value="HISTONE-LIKE PROTEIN"/>
    <property type="match status" value="1"/>
</dbReference>
<evidence type="ECO:0000256" key="9">
    <source>
        <dbReference type="ARBA" id="ARBA00033227"/>
    </source>
</evidence>
<evidence type="ECO:0000256" key="1">
    <source>
        <dbReference type="ARBA" id="ARBA00004328"/>
    </source>
</evidence>
<keyword evidence="13" id="KW-1185">Reference proteome</keyword>
<protein>
    <recommendedName>
        <fullName evidence="4">Viral histone-like protein</fullName>
    </recommendedName>
    <alternativeName>
        <fullName evidence="9">DNA-binding protein pA104R</fullName>
    </alternativeName>
    <alternativeName>
        <fullName evidence="8">pA104R</fullName>
    </alternativeName>
</protein>
<keyword evidence="7" id="KW-0426">Late protein</keyword>
<dbReference type="InterPro" id="IPR010992">
    <property type="entry name" value="IHF-like_DNA-bd_dom_sf"/>
</dbReference>
<dbReference type="GO" id="GO:0030527">
    <property type="term" value="F:structural constituent of chromatin"/>
    <property type="evidence" value="ECO:0007669"/>
    <property type="project" value="InterPro"/>
</dbReference>
<keyword evidence="5" id="KW-0235">DNA replication</keyword>
<dbReference type="EMBL" id="MN718199">
    <property type="protein sequence ID" value="QGZ16142.1"/>
    <property type="molecule type" value="Genomic_DNA"/>
</dbReference>
<dbReference type="PANTHER" id="PTHR33175">
    <property type="entry name" value="DNA-BINDING PROTEIN HU"/>
    <property type="match status" value="1"/>
</dbReference>
<evidence type="ECO:0000256" key="10">
    <source>
        <dbReference type="ARBA" id="ARBA00046140"/>
    </source>
</evidence>
<evidence type="ECO:0000256" key="8">
    <source>
        <dbReference type="ARBA" id="ARBA00033120"/>
    </source>
</evidence>
<gene>
    <name evidence="12" type="ORF">Kuja_1510</name>
</gene>
<evidence type="ECO:0000256" key="6">
    <source>
        <dbReference type="ARBA" id="ARBA00022844"/>
    </source>
</evidence>